<reference evidence="2" key="1">
    <citation type="submission" date="2025-08" db="UniProtKB">
        <authorList>
            <consortium name="Ensembl"/>
        </authorList>
    </citation>
    <scope>IDENTIFICATION</scope>
</reference>
<dbReference type="GO" id="GO:0035751">
    <property type="term" value="P:regulation of lysosomal lumen pH"/>
    <property type="evidence" value="ECO:0007669"/>
    <property type="project" value="TreeGrafter"/>
</dbReference>
<keyword evidence="3" id="KW-1185">Reference proteome</keyword>
<evidence type="ECO:0000256" key="1">
    <source>
        <dbReference type="SAM" id="MobiDB-lite"/>
    </source>
</evidence>
<evidence type="ECO:0000313" key="2">
    <source>
        <dbReference type="Ensembl" id="ENSSRHP00000015090.1"/>
    </source>
</evidence>
<evidence type="ECO:0000313" key="3">
    <source>
        <dbReference type="Proteomes" id="UP000472270"/>
    </source>
</evidence>
<dbReference type="AlphaFoldDB" id="A0A673GP19"/>
<organism evidence="2 3">
    <name type="scientific">Sinocyclocheilus rhinocerous</name>
    <dbReference type="NCBI Taxonomy" id="307959"/>
    <lineage>
        <taxon>Eukaryota</taxon>
        <taxon>Metazoa</taxon>
        <taxon>Chordata</taxon>
        <taxon>Craniata</taxon>
        <taxon>Vertebrata</taxon>
        <taxon>Euteleostomi</taxon>
        <taxon>Actinopterygii</taxon>
        <taxon>Neopterygii</taxon>
        <taxon>Teleostei</taxon>
        <taxon>Ostariophysi</taxon>
        <taxon>Cypriniformes</taxon>
        <taxon>Cyprinidae</taxon>
        <taxon>Cyprininae</taxon>
        <taxon>Sinocyclocheilus</taxon>
    </lineage>
</organism>
<gene>
    <name evidence="2" type="primary">LOC107706086</name>
</gene>
<feature type="region of interest" description="Disordered" evidence="1">
    <location>
        <begin position="78"/>
        <end position="109"/>
    </location>
</feature>
<dbReference type="Pfam" id="PF15133">
    <property type="entry name" value="TASL"/>
    <property type="match status" value="1"/>
</dbReference>
<proteinExistence type="predicted"/>
<dbReference type="PANTHER" id="PTHR14889:SF3">
    <property type="entry name" value="TLR ADAPTER INTERACTING WITH SLC15A4 ON THE LYSOSOME"/>
    <property type="match status" value="1"/>
</dbReference>
<dbReference type="GO" id="GO:0034121">
    <property type="term" value="P:regulation of toll-like receptor signaling pathway"/>
    <property type="evidence" value="ECO:0007669"/>
    <property type="project" value="InterPro"/>
</dbReference>
<sequence length="311" mass="34580">MEDRISTYFHFLPQWSIKLNKYSITFTYSEIKTVTAVHKNGRDSEKETELHRTTACVNPPMCCTVTAQSSSPPRYLLSAQSPVHSSLKNTTRTKTQQSDAHPSPMDPAAGRQLAIGVDIPRHADAPVTEAFLVPSSCHSICQHYSDLHIAGGQVLPLSPSAGDVHGNLIQDPHTGPFLLSGDVPSPSLLPPLVHEYRSSRRWREESGRERPSLLQFIRPLSNSQLNGYLEQKLLELYKQYLTEGPAAARPVMASELLQTSLDQMTLQLSREQNMETARAKDMLLSCLLRVTSSYQSSEISTPLLQISTETK</sequence>
<dbReference type="InterPro" id="IPR027869">
    <property type="entry name" value="TASL"/>
</dbReference>
<dbReference type="PANTHER" id="PTHR14889">
    <property type="entry name" value="RCG36411"/>
    <property type="match status" value="1"/>
</dbReference>
<reference evidence="2" key="2">
    <citation type="submission" date="2025-09" db="UniProtKB">
        <authorList>
            <consortium name="Ensembl"/>
        </authorList>
    </citation>
    <scope>IDENTIFICATION</scope>
</reference>
<accession>A0A673GP19</accession>
<protein>
    <submittedName>
        <fullName evidence="2">Uncharacterized protein</fullName>
    </submittedName>
</protein>
<dbReference type="Ensembl" id="ENSSRHT00000015592.1">
    <property type="protein sequence ID" value="ENSSRHP00000015090.1"/>
    <property type="gene ID" value="ENSSRHG00000008377.1"/>
</dbReference>
<name>A0A673GP19_9TELE</name>
<feature type="compositionally biased region" description="Polar residues" evidence="1">
    <location>
        <begin position="78"/>
        <end position="100"/>
    </location>
</feature>
<dbReference type="Proteomes" id="UP000472270">
    <property type="component" value="Unassembled WGS sequence"/>
</dbReference>